<dbReference type="PANTHER" id="PTHR30575:SF0">
    <property type="entry name" value="XAA-ARG DIPEPTIDASE"/>
    <property type="match status" value="1"/>
</dbReference>
<dbReference type="PANTHER" id="PTHR30575">
    <property type="entry name" value="PEPTIDASE M20"/>
    <property type="match status" value="1"/>
</dbReference>
<dbReference type="Pfam" id="PF01546">
    <property type="entry name" value="Peptidase_M20"/>
    <property type="match status" value="1"/>
</dbReference>
<dbReference type="Pfam" id="PF07687">
    <property type="entry name" value="M20_dimer"/>
    <property type="match status" value="1"/>
</dbReference>
<sequence>MTDSKSTDRFLSAARSIINTHLDSLGQSIYTDVNRVIHSNPELVYKEFIAHDTLSSYLEKQGYTVTRKAHGLHTSFEAEFGSGGRIVVLCAEYDALPGIGHACGHNLVATSSLAAFLGAARVLLDLGLAGRVRILGTPAEEGGGGKVKLIEAGAFNPPPGEPPIAGAFMVHPMSADSLGLGSYAGLAGWRLIASEKLRVEFRGRTAHAAGDPWNGLNALDAAVVAYNNIAMLRQQIRPDERIHGVFEDGGAAPNVVPECTRMNWCVRSSTVKRSRLLLERVKKCFEAGALAAGCEVNYIPSLSYMDLRVNNTLSETYVEEMALLGETFLPREIHPKGFGSTDMGNVSYTVPSFHGAFVIPVSSGVACHNPDFAAAASTQEAHDIAIKSAKGLAMLAVRVLVEEGVAEGARRDFEREEDDA</sequence>
<accession>A0ABR4G8X3</accession>
<dbReference type="SUPFAM" id="SSF55031">
    <property type="entry name" value="Bacterial exopeptidase dimerisation domain"/>
    <property type="match status" value="1"/>
</dbReference>
<evidence type="ECO:0000313" key="4">
    <source>
        <dbReference type="EMBL" id="KAL2795451.1"/>
    </source>
</evidence>
<name>A0ABR4G8X3_9EURO</name>
<feature type="domain" description="Peptidase M20 dimerisation" evidence="3">
    <location>
        <begin position="197"/>
        <end position="287"/>
    </location>
</feature>
<proteinExistence type="inferred from homology"/>
<dbReference type="Gene3D" id="3.30.70.360">
    <property type="match status" value="1"/>
</dbReference>
<dbReference type="EMBL" id="JBFTWV010000035">
    <property type="protein sequence ID" value="KAL2795451.1"/>
    <property type="molecule type" value="Genomic_DNA"/>
</dbReference>
<evidence type="ECO:0000313" key="5">
    <source>
        <dbReference type="Proteomes" id="UP001610563"/>
    </source>
</evidence>
<dbReference type="InterPro" id="IPR017144">
    <property type="entry name" value="Xaa-Arg_dipeptidase"/>
</dbReference>
<dbReference type="SUPFAM" id="SSF53187">
    <property type="entry name" value="Zn-dependent exopeptidases"/>
    <property type="match status" value="1"/>
</dbReference>
<dbReference type="Gene3D" id="3.40.630.10">
    <property type="entry name" value="Zn peptidases"/>
    <property type="match status" value="1"/>
</dbReference>
<gene>
    <name evidence="4" type="ORF">BJX66DRAFT_324715</name>
</gene>
<comment type="caution">
    <text evidence="4">The sequence shown here is derived from an EMBL/GenBank/DDBJ whole genome shotgun (WGS) entry which is preliminary data.</text>
</comment>
<dbReference type="InterPro" id="IPR036264">
    <property type="entry name" value="Bact_exopeptidase_dim_dom"/>
</dbReference>
<dbReference type="NCBIfam" id="TIGR01891">
    <property type="entry name" value="amidohydrolases"/>
    <property type="match status" value="1"/>
</dbReference>
<protein>
    <recommendedName>
        <fullName evidence="2">Peptidase M20 domain-containing protein 2</fullName>
    </recommendedName>
</protein>
<evidence type="ECO:0000256" key="1">
    <source>
        <dbReference type="ARBA" id="ARBA00006247"/>
    </source>
</evidence>
<dbReference type="InterPro" id="IPR017439">
    <property type="entry name" value="Amidohydrolase"/>
</dbReference>
<keyword evidence="5" id="KW-1185">Reference proteome</keyword>
<dbReference type="InterPro" id="IPR011650">
    <property type="entry name" value="Peptidase_M20_dimer"/>
</dbReference>
<comment type="similarity">
    <text evidence="1 2">Belongs to the peptidase M20A family.</text>
</comment>
<organism evidence="4 5">
    <name type="scientific">Aspergillus keveii</name>
    <dbReference type="NCBI Taxonomy" id="714993"/>
    <lineage>
        <taxon>Eukaryota</taxon>
        <taxon>Fungi</taxon>
        <taxon>Dikarya</taxon>
        <taxon>Ascomycota</taxon>
        <taxon>Pezizomycotina</taxon>
        <taxon>Eurotiomycetes</taxon>
        <taxon>Eurotiomycetidae</taxon>
        <taxon>Eurotiales</taxon>
        <taxon>Aspergillaceae</taxon>
        <taxon>Aspergillus</taxon>
        <taxon>Aspergillus subgen. Nidulantes</taxon>
    </lineage>
</organism>
<dbReference type="InterPro" id="IPR052030">
    <property type="entry name" value="Peptidase_M20/M20A_hydrolases"/>
</dbReference>
<reference evidence="4 5" key="1">
    <citation type="submission" date="2024-07" db="EMBL/GenBank/DDBJ databases">
        <title>Section-level genome sequencing and comparative genomics of Aspergillus sections Usti and Cavernicolus.</title>
        <authorList>
            <consortium name="Lawrence Berkeley National Laboratory"/>
            <person name="Nybo J.L."/>
            <person name="Vesth T.C."/>
            <person name="Theobald S."/>
            <person name="Frisvad J.C."/>
            <person name="Larsen T.O."/>
            <person name="Kjaerboelling I."/>
            <person name="Rothschild-Mancinelli K."/>
            <person name="Lyhne E.K."/>
            <person name="Kogle M.E."/>
            <person name="Barry K."/>
            <person name="Clum A."/>
            <person name="Na H."/>
            <person name="Ledsgaard L."/>
            <person name="Lin J."/>
            <person name="Lipzen A."/>
            <person name="Kuo A."/>
            <person name="Riley R."/>
            <person name="Mondo S."/>
            <person name="Labutti K."/>
            <person name="Haridas S."/>
            <person name="Pangalinan J."/>
            <person name="Salamov A.A."/>
            <person name="Simmons B.A."/>
            <person name="Magnuson J.K."/>
            <person name="Chen J."/>
            <person name="Drula E."/>
            <person name="Henrissat B."/>
            <person name="Wiebenga A."/>
            <person name="Lubbers R.J."/>
            <person name="Gomes A.C."/>
            <person name="Makela M.R."/>
            <person name="Stajich J."/>
            <person name="Grigoriev I.V."/>
            <person name="Mortensen U.H."/>
            <person name="De Vries R.P."/>
            <person name="Baker S.E."/>
            <person name="Andersen M.R."/>
        </authorList>
    </citation>
    <scope>NUCLEOTIDE SEQUENCE [LARGE SCALE GENOMIC DNA]</scope>
    <source>
        <strain evidence="4 5">CBS 209.92</strain>
    </source>
</reference>
<dbReference type="CDD" id="cd05672">
    <property type="entry name" value="M20_ACY1L2-like"/>
    <property type="match status" value="1"/>
</dbReference>
<evidence type="ECO:0000259" key="3">
    <source>
        <dbReference type="Pfam" id="PF07687"/>
    </source>
</evidence>
<dbReference type="InterPro" id="IPR002933">
    <property type="entry name" value="Peptidase_M20"/>
</dbReference>
<evidence type="ECO:0000256" key="2">
    <source>
        <dbReference type="PIRNR" id="PIRNR037226"/>
    </source>
</evidence>
<dbReference type="PIRSF" id="PIRSF037226">
    <property type="entry name" value="Amidohydrolase_ACY1L2_prd"/>
    <property type="match status" value="1"/>
</dbReference>
<dbReference type="Proteomes" id="UP001610563">
    <property type="component" value="Unassembled WGS sequence"/>
</dbReference>